<dbReference type="AlphaFoldDB" id="A0A8H5MG71"/>
<protein>
    <recommendedName>
        <fullName evidence="5">Helicase ATP-binding domain-containing protein</fullName>
    </recommendedName>
</protein>
<dbReference type="SMART" id="SM00490">
    <property type="entry name" value="HELICc"/>
    <property type="match status" value="1"/>
</dbReference>
<keyword evidence="7" id="KW-1185">Reference proteome</keyword>
<keyword evidence="2" id="KW-0378">Hydrolase</keyword>
<dbReference type="Pfam" id="PF00271">
    <property type="entry name" value="Helicase_C"/>
    <property type="match status" value="2"/>
</dbReference>
<dbReference type="Gene3D" id="3.40.50.10810">
    <property type="entry name" value="Tandem AAA-ATPase domain"/>
    <property type="match status" value="1"/>
</dbReference>
<feature type="region of interest" description="Disordered" evidence="4">
    <location>
        <begin position="295"/>
        <end position="325"/>
    </location>
</feature>
<feature type="compositionally biased region" description="Basic and acidic residues" evidence="4">
    <location>
        <begin position="309"/>
        <end position="319"/>
    </location>
</feature>
<proteinExistence type="predicted"/>
<dbReference type="InterPro" id="IPR000330">
    <property type="entry name" value="SNF2_N"/>
</dbReference>
<dbReference type="SUPFAM" id="SSF52540">
    <property type="entry name" value="P-loop containing nucleoside triphosphate hydrolases"/>
    <property type="match status" value="2"/>
</dbReference>
<dbReference type="SMART" id="SM00487">
    <property type="entry name" value="DEXDc"/>
    <property type="match status" value="1"/>
</dbReference>
<dbReference type="GO" id="GO:0005634">
    <property type="term" value="C:nucleus"/>
    <property type="evidence" value="ECO:0007669"/>
    <property type="project" value="TreeGrafter"/>
</dbReference>
<dbReference type="InterPro" id="IPR049730">
    <property type="entry name" value="SNF2/RAD54-like_C"/>
</dbReference>
<dbReference type="InterPro" id="IPR027417">
    <property type="entry name" value="P-loop_NTPase"/>
</dbReference>
<evidence type="ECO:0000313" key="7">
    <source>
        <dbReference type="Proteomes" id="UP000518752"/>
    </source>
</evidence>
<feature type="region of interest" description="Disordered" evidence="4">
    <location>
        <begin position="1"/>
        <end position="83"/>
    </location>
</feature>
<dbReference type="Pfam" id="PF00176">
    <property type="entry name" value="SNF2-rel_dom"/>
    <property type="match status" value="1"/>
</dbReference>
<evidence type="ECO:0000256" key="4">
    <source>
        <dbReference type="SAM" id="MobiDB-lite"/>
    </source>
</evidence>
<evidence type="ECO:0000256" key="1">
    <source>
        <dbReference type="ARBA" id="ARBA00022741"/>
    </source>
</evidence>
<feature type="compositionally biased region" description="Acidic residues" evidence="4">
    <location>
        <begin position="43"/>
        <end position="52"/>
    </location>
</feature>
<accession>A0A8H5MG71</accession>
<feature type="compositionally biased region" description="Polar residues" evidence="4">
    <location>
        <begin position="296"/>
        <end position="305"/>
    </location>
</feature>
<dbReference type="PROSITE" id="PS51192">
    <property type="entry name" value="HELICASE_ATP_BIND_1"/>
    <property type="match status" value="1"/>
</dbReference>
<dbReference type="EMBL" id="JAACJN010000004">
    <property type="protein sequence ID" value="KAF5392767.1"/>
    <property type="molecule type" value="Genomic_DNA"/>
</dbReference>
<organism evidence="6 7">
    <name type="scientific">Collybiopsis confluens</name>
    <dbReference type="NCBI Taxonomy" id="2823264"/>
    <lineage>
        <taxon>Eukaryota</taxon>
        <taxon>Fungi</taxon>
        <taxon>Dikarya</taxon>
        <taxon>Basidiomycota</taxon>
        <taxon>Agaricomycotina</taxon>
        <taxon>Agaricomycetes</taxon>
        <taxon>Agaricomycetidae</taxon>
        <taxon>Agaricales</taxon>
        <taxon>Marasmiineae</taxon>
        <taxon>Omphalotaceae</taxon>
        <taxon>Collybiopsis</taxon>
    </lineage>
</organism>
<evidence type="ECO:0000259" key="5">
    <source>
        <dbReference type="PROSITE" id="PS51192"/>
    </source>
</evidence>
<dbReference type="GO" id="GO:0005524">
    <property type="term" value="F:ATP binding"/>
    <property type="evidence" value="ECO:0007669"/>
    <property type="project" value="UniProtKB-KW"/>
</dbReference>
<dbReference type="Proteomes" id="UP000518752">
    <property type="component" value="Unassembled WGS sequence"/>
</dbReference>
<dbReference type="OrthoDB" id="423559at2759"/>
<feature type="domain" description="Helicase ATP-binding" evidence="5">
    <location>
        <begin position="189"/>
        <end position="402"/>
    </location>
</feature>
<dbReference type="GO" id="GO:0006281">
    <property type="term" value="P:DNA repair"/>
    <property type="evidence" value="ECO:0007669"/>
    <property type="project" value="TreeGrafter"/>
</dbReference>
<evidence type="ECO:0000256" key="3">
    <source>
        <dbReference type="ARBA" id="ARBA00022840"/>
    </source>
</evidence>
<dbReference type="GO" id="GO:0008094">
    <property type="term" value="F:ATP-dependent activity, acting on DNA"/>
    <property type="evidence" value="ECO:0007669"/>
    <property type="project" value="TreeGrafter"/>
</dbReference>
<keyword evidence="3" id="KW-0067">ATP-binding</keyword>
<comment type="caution">
    <text evidence="6">The sequence shown here is derived from an EMBL/GenBank/DDBJ whole genome shotgun (WGS) entry which is preliminary data.</text>
</comment>
<keyword evidence="1" id="KW-0547">Nucleotide-binding</keyword>
<dbReference type="InterPro" id="IPR038718">
    <property type="entry name" value="SNF2-like_sf"/>
</dbReference>
<dbReference type="InterPro" id="IPR001650">
    <property type="entry name" value="Helicase_C-like"/>
</dbReference>
<gene>
    <name evidence="6" type="ORF">D9757_000822</name>
</gene>
<dbReference type="PANTHER" id="PTHR45626:SF14">
    <property type="entry name" value="ATP-DEPENDENT DNA HELICASE (EUROFUNG)"/>
    <property type="match status" value="1"/>
</dbReference>
<dbReference type="CDD" id="cd18008">
    <property type="entry name" value="DEXDc_SHPRH-like"/>
    <property type="match status" value="1"/>
</dbReference>
<dbReference type="GO" id="GO:0016787">
    <property type="term" value="F:hydrolase activity"/>
    <property type="evidence" value="ECO:0007669"/>
    <property type="project" value="UniProtKB-KW"/>
</dbReference>
<dbReference type="CDD" id="cd18793">
    <property type="entry name" value="SF2_C_SNF"/>
    <property type="match status" value="1"/>
</dbReference>
<feature type="compositionally biased region" description="Low complexity" evidence="4">
    <location>
        <begin position="9"/>
        <end position="27"/>
    </location>
</feature>
<evidence type="ECO:0000256" key="2">
    <source>
        <dbReference type="ARBA" id="ARBA00022801"/>
    </source>
</evidence>
<name>A0A8H5MG71_9AGAR</name>
<sequence length="770" mass="86192">MENLCICPSVISSSSSSASSTSGSSSSTKPNGPRKNRVVVLSSDEEEVDQPEEAPLNANHNSQPDLQHKHLKPLQPSHTMINPPNAFFSGMPASLKPTHTLPNLRRGVTDEDEVKDGEEVALPDFKEDEYQYVSPADAEKALRDLMGGGMNEDSDVTIDPDDTIVKGFRDGFKLLDHQVIGRKWMRDREDRKLKRTGGILADDMGLGKTIQTLARISEGKPQKSDKADGWDAATLVVCPLALVQQWADEIERMTVGLIVVKHQGTSRTSDPKVLKRSHVVITTYDTLKSEFGSFSPADTSKASSKNSKKRMDDSDHSSSEGEDFGYKKKAPVKKAKAKKDALFHVQWFRVILDEAHNIKNRNTAAAKACCALEAKFRWALTGTPMQNDVTELYSLIKFLRIKPFSAWDKFNEQIAKPVKNGRGANRAMKRLQVVLKQIMLRRRKDDTLNGKALIELPKRTVEIISCPFSSSEQLFYANLEQKMASAMEKLVESAAKTGAAANYMSVLLLLLRLRQACNHPILVSKDYKDDFDAVDSKEAKKDSADADGDDLIAAFTQLNVVKKCKMCLCELNSHNTAQKTLDGHCDDCAELSLKSRDGGRERPESAKIRMLHKLLQQIDEASDGAEKTIIFSQFTTMLDLIEPFLRDKGIKFVRYDGKMKPLEREKLAPQASLNLTACNNVILVDLWWNPALEDQAFDRAHRYGQKRDVNIYKLKVDNTVEDRILELQDKKRELARAALSGDKIRNMRLGMDELLALFRPGHGEDDEDDD</sequence>
<dbReference type="InterPro" id="IPR050628">
    <property type="entry name" value="SNF2_RAD54_helicase_TF"/>
</dbReference>
<evidence type="ECO:0000313" key="6">
    <source>
        <dbReference type="EMBL" id="KAF5392767.1"/>
    </source>
</evidence>
<reference evidence="6 7" key="1">
    <citation type="journal article" date="2020" name="ISME J.">
        <title>Uncovering the hidden diversity of litter-decomposition mechanisms in mushroom-forming fungi.</title>
        <authorList>
            <person name="Floudas D."/>
            <person name="Bentzer J."/>
            <person name="Ahren D."/>
            <person name="Johansson T."/>
            <person name="Persson P."/>
            <person name="Tunlid A."/>
        </authorList>
    </citation>
    <scope>NUCLEOTIDE SEQUENCE [LARGE SCALE GENOMIC DNA]</scope>
    <source>
        <strain evidence="6 7">CBS 406.79</strain>
    </source>
</reference>
<dbReference type="Gene3D" id="3.40.50.300">
    <property type="entry name" value="P-loop containing nucleotide triphosphate hydrolases"/>
    <property type="match status" value="2"/>
</dbReference>
<dbReference type="InterPro" id="IPR014001">
    <property type="entry name" value="Helicase_ATP-bd"/>
</dbReference>
<dbReference type="PANTHER" id="PTHR45626">
    <property type="entry name" value="TRANSCRIPTION TERMINATION FACTOR 2-RELATED"/>
    <property type="match status" value="1"/>
</dbReference>